<organism evidence="1 2">
    <name type="scientific">Nelumbo nucifera</name>
    <name type="common">Sacred lotus</name>
    <dbReference type="NCBI Taxonomy" id="4432"/>
    <lineage>
        <taxon>Eukaryota</taxon>
        <taxon>Viridiplantae</taxon>
        <taxon>Streptophyta</taxon>
        <taxon>Embryophyta</taxon>
        <taxon>Tracheophyta</taxon>
        <taxon>Spermatophyta</taxon>
        <taxon>Magnoliopsida</taxon>
        <taxon>Proteales</taxon>
        <taxon>Nelumbonaceae</taxon>
        <taxon>Nelumbo</taxon>
    </lineage>
</organism>
<evidence type="ECO:0000313" key="1">
    <source>
        <dbReference type="EMBL" id="DAD29293.1"/>
    </source>
</evidence>
<reference evidence="1 2" key="1">
    <citation type="journal article" date="2020" name="Mol. Biol. Evol.">
        <title>Distinct Expression and Methylation Patterns for Genes with Different Fates following a Single Whole-Genome Duplication in Flowering Plants.</title>
        <authorList>
            <person name="Shi T."/>
            <person name="Rahmani R.S."/>
            <person name="Gugger P.F."/>
            <person name="Wang M."/>
            <person name="Li H."/>
            <person name="Zhang Y."/>
            <person name="Li Z."/>
            <person name="Wang Q."/>
            <person name="Van de Peer Y."/>
            <person name="Marchal K."/>
            <person name="Chen J."/>
        </authorList>
    </citation>
    <scope>NUCLEOTIDE SEQUENCE [LARGE SCALE GENOMIC DNA]</scope>
    <source>
        <tissue evidence="1">Leaf</tissue>
    </source>
</reference>
<dbReference type="PANTHER" id="PTHR33527">
    <property type="entry name" value="OS07G0274300 PROTEIN"/>
    <property type="match status" value="1"/>
</dbReference>
<comment type="caution">
    <text evidence="1">The sequence shown here is derived from an EMBL/GenBank/DDBJ whole genome shotgun (WGS) entry which is preliminary data.</text>
</comment>
<dbReference type="PANTHER" id="PTHR33527:SF14">
    <property type="entry name" value="OS07G0274300 PROTEIN"/>
    <property type="match status" value="1"/>
</dbReference>
<evidence type="ECO:0000313" key="2">
    <source>
        <dbReference type="Proteomes" id="UP000607653"/>
    </source>
</evidence>
<dbReference type="Proteomes" id="UP000607653">
    <property type="component" value="Unassembled WGS sequence"/>
</dbReference>
<name>A0A822YAZ4_NELNU</name>
<protein>
    <submittedName>
        <fullName evidence="1">Uncharacterized protein</fullName>
    </submittedName>
</protein>
<dbReference type="EMBL" id="DUZY01000002">
    <property type="protein sequence ID" value="DAD29293.1"/>
    <property type="molecule type" value="Genomic_DNA"/>
</dbReference>
<proteinExistence type="predicted"/>
<sequence length="141" mass="15828">MDSPVTIEELRSFHSIDRELYSRLVIKLRRDISTSMQVIALWMWLEDVGYPNIIHKMLSLPDSLVKALADEALICLNCITSDSSPPPPTNNCIPCTLGLMKQDISLQFFHDNRLSAIRGITKKLNNVCLRTFADIVAANVG</sequence>
<keyword evidence="2" id="KW-1185">Reference proteome</keyword>
<dbReference type="AlphaFoldDB" id="A0A822YAZ4"/>
<accession>A0A822YAZ4</accession>
<gene>
    <name evidence="1" type="ORF">HUJ06_030761</name>
</gene>